<gene>
    <name evidence="1" type="ORF">PMAYCL1PPCAC_02301</name>
</gene>
<dbReference type="EMBL" id="BTRK01000001">
    <property type="protein sequence ID" value="GMR32106.1"/>
    <property type="molecule type" value="Genomic_DNA"/>
</dbReference>
<feature type="non-terminal residue" evidence="1">
    <location>
        <position position="146"/>
    </location>
</feature>
<name>A0AAN5C8B1_9BILA</name>
<organism evidence="1 2">
    <name type="scientific">Pristionchus mayeri</name>
    <dbReference type="NCBI Taxonomy" id="1317129"/>
    <lineage>
        <taxon>Eukaryota</taxon>
        <taxon>Metazoa</taxon>
        <taxon>Ecdysozoa</taxon>
        <taxon>Nematoda</taxon>
        <taxon>Chromadorea</taxon>
        <taxon>Rhabditida</taxon>
        <taxon>Rhabditina</taxon>
        <taxon>Diplogasteromorpha</taxon>
        <taxon>Diplogasteroidea</taxon>
        <taxon>Neodiplogasteridae</taxon>
        <taxon>Pristionchus</taxon>
    </lineage>
</organism>
<comment type="caution">
    <text evidence="1">The sequence shown here is derived from an EMBL/GenBank/DDBJ whole genome shotgun (WGS) entry which is preliminary data.</text>
</comment>
<evidence type="ECO:0000313" key="1">
    <source>
        <dbReference type="EMBL" id="GMR32106.1"/>
    </source>
</evidence>
<protein>
    <submittedName>
        <fullName evidence="1">Uncharacterized protein</fullName>
    </submittedName>
</protein>
<evidence type="ECO:0000313" key="2">
    <source>
        <dbReference type="Proteomes" id="UP001328107"/>
    </source>
</evidence>
<keyword evidence="2" id="KW-1185">Reference proteome</keyword>
<sequence length="146" mass="16115">MSRPTVGDLDSVVQQAWKLRPLTEDYNSLQEQIDCISSLPSTTQIASLPGWREGLLGKLRVKQNDALNERESILASLNTTLDRLTASTSVKGLSHTSVADYELFIGHFYKLVNSTRTSSSFIPAPLPTTVSTSLHRLKSDLQIKIS</sequence>
<dbReference type="Proteomes" id="UP001328107">
    <property type="component" value="Unassembled WGS sequence"/>
</dbReference>
<accession>A0AAN5C8B1</accession>
<dbReference type="AlphaFoldDB" id="A0AAN5C8B1"/>
<proteinExistence type="predicted"/>
<reference evidence="2" key="1">
    <citation type="submission" date="2022-10" db="EMBL/GenBank/DDBJ databases">
        <title>Genome assembly of Pristionchus species.</title>
        <authorList>
            <person name="Yoshida K."/>
            <person name="Sommer R.J."/>
        </authorList>
    </citation>
    <scope>NUCLEOTIDE SEQUENCE [LARGE SCALE GENOMIC DNA]</scope>
    <source>
        <strain evidence="2">RS5460</strain>
    </source>
</reference>